<evidence type="ECO:0000313" key="1">
    <source>
        <dbReference type="EMBL" id="SFQ77371.1"/>
    </source>
</evidence>
<dbReference type="STRING" id="1002526.SAMN05216578_103263"/>
<gene>
    <name evidence="1" type="ORF">SAMN05216578_103263</name>
</gene>
<protein>
    <recommendedName>
        <fullName evidence="3">DUF3010 family protein</fullName>
    </recommendedName>
</protein>
<evidence type="ECO:0008006" key="3">
    <source>
        <dbReference type="Google" id="ProtNLM"/>
    </source>
</evidence>
<organism evidence="1 2">
    <name type="scientific">Halopseudomonas formosensis</name>
    <dbReference type="NCBI Taxonomy" id="1002526"/>
    <lineage>
        <taxon>Bacteria</taxon>
        <taxon>Pseudomonadati</taxon>
        <taxon>Pseudomonadota</taxon>
        <taxon>Gammaproteobacteria</taxon>
        <taxon>Pseudomonadales</taxon>
        <taxon>Pseudomonadaceae</taxon>
        <taxon>Halopseudomonas</taxon>
    </lineage>
</organism>
<dbReference type="Pfam" id="PF11215">
    <property type="entry name" value="DUF3010"/>
    <property type="match status" value="1"/>
</dbReference>
<dbReference type="EMBL" id="FOYD01000003">
    <property type="protein sequence ID" value="SFQ77371.1"/>
    <property type="molecule type" value="Genomic_DNA"/>
</dbReference>
<accession>A0A1I6B8U6</accession>
<dbReference type="Proteomes" id="UP000242815">
    <property type="component" value="Unassembled WGS sequence"/>
</dbReference>
<dbReference type="InterPro" id="IPR021378">
    <property type="entry name" value="DUF3010"/>
</dbReference>
<dbReference type="AlphaFoldDB" id="A0A1I6B8U6"/>
<proteinExistence type="predicted"/>
<sequence>MSMRICGIELTGNDAVVCLLDKDDGLFNLPDSRTRKLTLKKGHTREDLLAFQKELVQFLGDYKVQRVVIKERLQKGKFAGGAISFKLEATIQLIPADYEVELLSATQIKSILAANPLPVHFADTGLKQFQEAAFLTAYAGHFKD</sequence>
<name>A0A1I6B8U6_9GAMM</name>
<reference evidence="1 2" key="1">
    <citation type="submission" date="2016-10" db="EMBL/GenBank/DDBJ databases">
        <authorList>
            <person name="de Groot N.N."/>
        </authorList>
    </citation>
    <scope>NUCLEOTIDE SEQUENCE [LARGE SCALE GENOMIC DNA]</scope>
    <source>
        <strain evidence="1 2">JCM 18415</strain>
    </source>
</reference>
<evidence type="ECO:0000313" key="2">
    <source>
        <dbReference type="Proteomes" id="UP000242815"/>
    </source>
</evidence>